<dbReference type="RefSeq" id="WP_076836864.1">
    <property type="nucleotide sequence ID" value="NZ_CP019434.1"/>
</dbReference>
<accession>A0A1P8UHA1</accession>
<dbReference type="KEGG" id="afy:BW247_09060"/>
<reference evidence="2 3" key="1">
    <citation type="submission" date="2017-01" db="EMBL/GenBank/DDBJ databases">
        <title>Draft sequence of Acidihalobacter ferrooxidans strain DSM 14175 (strain V8).</title>
        <authorList>
            <person name="Khaleque H.N."/>
            <person name="Ramsay J.P."/>
            <person name="Murphy R.J.T."/>
            <person name="Kaksonen A.H."/>
            <person name="Boxall N.J."/>
            <person name="Watkin E.L.J."/>
        </authorList>
    </citation>
    <scope>NUCLEOTIDE SEQUENCE [LARGE SCALE GENOMIC DNA]</scope>
    <source>
        <strain evidence="2 3">V8</strain>
    </source>
</reference>
<evidence type="ECO:0000313" key="3">
    <source>
        <dbReference type="Proteomes" id="UP000243807"/>
    </source>
</evidence>
<dbReference type="PANTHER" id="PTHR42194:SF1">
    <property type="entry name" value="UPF0276 PROTEIN HI_1600"/>
    <property type="match status" value="1"/>
</dbReference>
<dbReference type="HAMAP" id="MF_00697">
    <property type="entry name" value="UPF0276"/>
    <property type="match status" value="1"/>
</dbReference>
<organism evidence="2 3">
    <name type="scientific">Acidihalobacter ferrooxydans</name>
    <dbReference type="NCBI Taxonomy" id="1765967"/>
    <lineage>
        <taxon>Bacteria</taxon>
        <taxon>Pseudomonadati</taxon>
        <taxon>Pseudomonadota</taxon>
        <taxon>Gammaproteobacteria</taxon>
        <taxon>Chromatiales</taxon>
        <taxon>Ectothiorhodospiraceae</taxon>
        <taxon>Acidihalobacter</taxon>
    </lineage>
</organism>
<dbReference type="OrthoDB" id="9763101at2"/>
<dbReference type="SUPFAM" id="SSF51658">
    <property type="entry name" value="Xylose isomerase-like"/>
    <property type="match status" value="1"/>
</dbReference>
<dbReference type="EMBL" id="CP019434">
    <property type="protein sequence ID" value="APZ43223.1"/>
    <property type="molecule type" value="Genomic_DNA"/>
</dbReference>
<name>A0A1P8UHA1_9GAMM</name>
<dbReference type="Proteomes" id="UP000243807">
    <property type="component" value="Chromosome"/>
</dbReference>
<gene>
    <name evidence="2" type="ORF">BW247_09060</name>
</gene>
<protein>
    <recommendedName>
        <fullName evidence="1">UPF0276 protein BW247_09060</fullName>
    </recommendedName>
</protein>
<dbReference type="InterPro" id="IPR036237">
    <property type="entry name" value="Xyl_isomerase-like_sf"/>
</dbReference>
<dbReference type="PANTHER" id="PTHR42194">
    <property type="entry name" value="UPF0276 PROTEIN HI_1600"/>
    <property type="match status" value="1"/>
</dbReference>
<proteinExistence type="inferred from homology"/>
<keyword evidence="3" id="KW-1185">Reference proteome</keyword>
<dbReference type="AlphaFoldDB" id="A0A1P8UHA1"/>
<evidence type="ECO:0000256" key="1">
    <source>
        <dbReference type="HAMAP-Rule" id="MF_00697"/>
    </source>
</evidence>
<dbReference type="NCBIfam" id="NF003818">
    <property type="entry name" value="PRK05409.1"/>
    <property type="match status" value="1"/>
</dbReference>
<dbReference type="Pfam" id="PF05114">
    <property type="entry name" value="MbnB_TglH_ChrH"/>
    <property type="match status" value="1"/>
</dbReference>
<dbReference type="STRING" id="1765967.BW247_09060"/>
<evidence type="ECO:0000313" key="2">
    <source>
        <dbReference type="EMBL" id="APZ43223.1"/>
    </source>
</evidence>
<dbReference type="Gene3D" id="3.20.20.150">
    <property type="entry name" value="Divalent-metal-dependent TIM barrel enzymes"/>
    <property type="match status" value="1"/>
</dbReference>
<dbReference type="InterPro" id="IPR007801">
    <property type="entry name" value="MbnB/TglH/ChrH"/>
</dbReference>
<comment type="similarity">
    <text evidence="1">Belongs to the UPF0276 family.</text>
</comment>
<sequence length="290" mass="32185">MSIPPREAAVECRVRALAGIGLRAAHEQVMLDTRPTIGWLEVHSENYFGTGGRPQNQLQRIAEHYPISLHGIGLGLGNSQPPERAHLRALRQLRDLIHPVRISEHLCWNGHAGRYVPDLLPLPHTAATIAHVSAHIDRVQQYLGQAILIENVSSYVTWADAQMPEWEFLLEVANQSGCGILLDVNNVYVNACNHGFEPMEYLRHIPTYLIGEIHLAGHARREIDGQTLLIDTHDRPVAEDVWALYDALIRRTGPIPTLIERDSQLPPLPELLAEAERAAESMSAGGTIAS</sequence>